<dbReference type="EMBL" id="QKVK01000011">
    <property type="protein sequence ID" value="PZF75327.1"/>
    <property type="molecule type" value="Genomic_DNA"/>
</dbReference>
<evidence type="ECO:0000313" key="3">
    <source>
        <dbReference type="Proteomes" id="UP000248795"/>
    </source>
</evidence>
<feature type="transmembrane region" description="Helical" evidence="1">
    <location>
        <begin position="19"/>
        <end position="37"/>
    </location>
</feature>
<comment type="caution">
    <text evidence="2">The sequence shown here is derived from an EMBL/GenBank/DDBJ whole genome shotgun (WGS) entry which is preliminary data.</text>
</comment>
<keyword evidence="3" id="KW-1185">Reference proteome</keyword>
<keyword evidence="1" id="KW-1133">Transmembrane helix</keyword>
<name>A0A2W2BHD5_9HYPH</name>
<proteinExistence type="predicted"/>
<accession>A0A2W2BHD5</accession>
<evidence type="ECO:0000256" key="1">
    <source>
        <dbReference type="SAM" id="Phobius"/>
    </source>
</evidence>
<evidence type="ECO:0008006" key="4">
    <source>
        <dbReference type="Google" id="ProtNLM"/>
    </source>
</evidence>
<organism evidence="2 3">
    <name type="scientific">Aestuariivirga litoralis</name>
    <dbReference type="NCBI Taxonomy" id="2650924"/>
    <lineage>
        <taxon>Bacteria</taxon>
        <taxon>Pseudomonadati</taxon>
        <taxon>Pseudomonadota</taxon>
        <taxon>Alphaproteobacteria</taxon>
        <taxon>Hyphomicrobiales</taxon>
        <taxon>Aestuariivirgaceae</taxon>
        <taxon>Aestuariivirga</taxon>
    </lineage>
</organism>
<dbReference type="Proteomes" id="UP000248795">
    <property type="component" value="Unassembled WGS sequence"/>
</dbReference>
<gene>
    <name evidence="2" type="ORF">DK847_18515</name>
</gene>
<keyword evidence="1" id="KW-0812">Transmembrane</keyword>
<sequence>MVAASNHGGPSMHFDSDELRNYATVLAALVALMVFIVNTRSQARSRRIENIARFNQVHQRLFAEDSYLARNLVAIENGTMQRDPADPQSEARFHLMLLEIERLAVLANNKAVPRSTQVYLFGSYAPTLLRLMTEAERDSMFWELARGYLEAIAADAQRYAKLTRGERAQFWR</sequence>
<keyword evidence="1" id="KW-0472">Membrane</keyword>
<evidence type="ECO:0000313" key="2">
    <source>
        <dbReference type="EMBL" id="PZF75327.1"/>
    </source>
</evidence>
<dbReference type="AlphaFoldDB" id="A0A2W2BHD5"/>
<protein>
    <recommendedName>
        <fullName evidence="4">DUF4760 domain-containing protein</fullName>
    </recommendedName>
</protein>
<reference evidence="3" key="1">
    <citation type="submission" date="2018-06" db="EMBL/GenBank/DDBJ databases">
        <title>Aestuariibacter litoralis strain KCTC 52945T.</title>
        <authorList>
            <person name="Li X."/>
            <person name="Salam N."/>
            <person name="Li J.-L."/>
            <person name="Chen Y.-M."/>
            <person name="Yang Z.-W."/>
            <person name="Zhang L.-Y."/>
            <person name="Han M.-X."/>
            <person name="Xiao M."/>
            <person name="Li W.-J."/>
        </authorList>
    </citation>
    <scope>NUCLEOTIDE SEQUENCE [LARGE SCALE GENOMIC DNA]</scope>
    <source>
        <strain evidence="3">KCTC 52945</strain>
    </source>
</reference>